<evidence type="ECO:0000256" key="5">
    <source>
        <dbReference type="SAM" id="Phobius"/>
    </source>
</evidence>
<comment type="subcellular location">
    <subcellularLocation>
        <location evidence="1">Membrane</location>
        <topology evidence="1">Multi-pass membrane protein</topology>
    </subcellularLocation>
</comment>
<gene>
    <name evidence="6" type="ORF">EOW66_11545</name>
</gene>
<feature type="transmembrane region" description="Helical" evidence="5">
    <location>
        <begin position="128"/>
        <end position="154"/>
    </location>
</feature>
<dbReference type="RefSeq" id="WP_128156501.1">
    <property type="nucleotide sequence ID" value="NZ_JBHSOM010000026.1"/>
</dbReference>
<accession>A0A3S3N9Z9</accession>
<evidence type="ECO:0000313" key="7">
    <source>
        <dbReference type="Proteomes" id="UP000288071"/>
    </source>
</evidence>
<keyword evidence="7" id="KW-1185">Reference proteome</keyword>
<comment type="caution">
    <text evidence="6">The sequence shown here is derived from an EMBL/GenBank/DDBJ whole genome shotgun (WGS) entry which is preliminary data.</text>
</comment>
<keyword evidence="4 5" id="KW-0472">Membrane</keyword>
<name>A0A3S3N9Z9_9RHOB</name>
<sequence length="229" mass="25475">MIVSVFLRGWEDLLRPGALKIVGLGVLLSLGLFVALYFALLWVMGWVLPDTLALPWIGTVTWLRTAADWATLGLMMLASTFLMVPVASAFTGFFLEDVAELVEKEHYPNLPEVRKLSFLEGLGDTVRFFGVIVVANLLALMIYPFVIPFAPLLFFGMNGYLLGREYFQMAALRRMDRGAARALYERNRATVWATGALMALPLSIPVLNLVVPVVGAAAFTHLFHRLARR</sequence>
<dbReference type="EMBL" id="SAVA01000006">
    <property type="protein sequence ID" value="RWR51609.1"/>
    <property type="molecule type" value="Genomic_DNA"/>
</dbReference>
<evidence type="ECO:0008006" key="8">
    <source>
        <dbReference type="Google" id="ProtNLM"/>
    </source>
</evidence>
<dbReference type="Pfam" id="PF07264">
    <property type="entry name" value="EI24"/>
    <property type="match status" value="1"/>
</dbReference>
<protein>
    <recommendedName>
        <fullName evidence="8">Sulfate transporter family protein</fullName>
    </recommendedName>
</protein>
<evidence type="ECO:0000256" key="4">
    <source>
        <dbReference type="ARBA" id="ARBA00023136"/>
    </source>
</evidence>
<organism evidence="6 7">
    <name type="scientific">Paenirhodobacter huangdaonensis</name>
    <dbReference type="NCBI Taxonomy" id="2501515"/>
    <lineage>
        <taxon>Bacteria</taxon>
        <taxon>Pseudomonadati</taxon>
        <taxon>Pseudomonadota</taxon>
        <taxon>Alphaproteobacteria</taxon>
        <taxon>Rhodobacterales</taxon>
        <taxon>Rhodobacter group</taxon>
        <taxon>Paenirhodobacter</taxon>
    </lineage>
</organism>
<reference evidence="6" key="1">
    <citation type="submission" date="2019-01" db="EMBL/GenBank/DDBJ databases">
        <title>Sinorhodobacter populi sp. nov. isolated from the symptomatic bark tissue of Populus euramericana canker.</title>
        <authorList>
            <person name="Xu G."/>
        </authorList>
    </citation>
    <scope>NUCLEOTIDE SEQUENCE [LARGE SCALE GENOMIC DNA]</scope>
    <source>
        <strain evidence="6">CGMCC 1.12963</strain>
    </source>
</reference>
<dbReference type="InterPro" id="IPR059112">
    <property type="entry name" value="CysZ/EI24"/>
</dbReference>
<evidence type="ECO:0000256" key="1">
    <source>
        <dbReference type="ARBA" id="ARBA00004141"/>
    </source>
</evidence>
<feature type="transmembrane region" description="Helical" evidence="5">
    <location>
        <begin position="21"/>
        <end position="49"/>
    </location>
</feature>
<dbReference type="AlphaFoldDB" id="A0A3S3N9Z9"/>
<evidence type="ECO:0000256" key="2">
    <source>
        <dbReference type="ARBA" id="ARBA00022692"/>
    </source>
</evidence>
<feature type="transmembrane region" description="Helical" evidence="5">
    <location>
        <begin position="69"/>
        <end position="95"/>
    </location>
</feature>
<evidence type="ECO:0000256" key="3">
    <source>
        <dbReference type="ARBA" id="ARBA00022989"/>
    </source>
</evidence>
<dbReference type="Proteomes" id="UP000288071">
    <property type="component" value="Unassembled WGS sequence"/>
</dbReference>
<keyword evidence="3 5" id="KW-1133">Transmembrane helix</keyword>
<keyword evidence="2 5" id="KW-0812">Transmembrane</keyword>
<feature type="transmembrane region" description="Helical" evidence="5">
    <location>
        <begin position="202"/>
        <end position="223"/>
    </location>
</feature>
<proteinExistence type="predicted"/>
<evidence type="ECO:0000313" key="6">
    <source>
        <dbReference type="EMBL" id="RWR51609.1"/>
    </source>
</evidence>
<reference evidence="6" key="2">
    <citation type="submission" date="2019-01" db="EMBL/GenBank/DDBJ databases">
        <authorList>
            <person name="Li Y."/>
        </authorList>
    </citation>
    <scope>NUCLEOTIDE SEQUENCE [LARGE SCALE GENOMIC DNA]</scope>
    <source>
        <strain evidence="6">CGMCC 1.12963</strain>
    </source>
</reference>